<protein>
    <submittedName>
        <fullName evidence="2">DUF732 domain-containing protein</fullName>
    </submittedName>
</protein>
<name>A0A2A3LD30_MYCAV</name>
<dbReference type="RefSeq" id="WP_084024456.1">
    <property type="nucleotide sequence ID" value="NZ_BDNI01000045.1"/>
</dbReference>
<accession>A0A2A3LD30</accession>
<comment type="caution">
    <text evidence="2">The sequence shown here is derived from an EMBL/GenBank/DDBJ whole genome shotgun (WGS) entry which is preliminary data.</text>
</comment>
<proteinExistence type="predicted"/>
<dbReference type="InterPro" id="IPR007969">
    <property type="entry name" value="DUF732"/>
</dbReference>
<dbReference type="Pfam" id="PF05305">
    <property type="entry name" value="DUF732"/>
    <property type="match status" value="1"/>
</dbReference>
<organism evidence="2 3">
    <name type="scientific">Mycobacterium avium subsp. hominissuis</name>
    <dbReference type="NCBI Taxonomy" id="439334"/>
    <lineage>
        <taxon>Bacteria</taxon>
        <taxon>Bacillati</taxon>
        <taxon>Actinomycetota</taxon>
        <taxon>Actinomycetes</taxon>
        <taxon>Mycobacteriales</taxon>
        <taxon>Mycobacteriaceae</taxon>
        <taxon>Mycobacterium</taxon>
        <taxon>Mycobacterium avium complex (MAC)</taxon>
    </lineage>
</organism>
<evidence type="ECO:0000259" key="1">
    <source>
        <dbReference type="Pfam" id="PF05305"/>
    </source>
</evidence>
<evidence type="ECO:0000313" key="3">
    <source>
        <dbReference type="Proteomes" id="UP000218842"/>
    </source>
</evidence>
<dbReference type="AlphaFoldDB" id="A0A2A3LD30"/>
<dbReference type="EMBL" id="LBGZ01000041">
    <property type="protein sequence ID" value="PBJ38401.1"/>
    <property type="molecule type" value="Genomic_DNA"/>
</dbReference>
<sequence length="115" mass="12046">MTTTHIRSPSPVLSRLAAGFVLVVALLAALGVTTPTGYADANDEAFLAALRSKGISYESPATAITAGHLVCDELDHGRTPVQVASDVMKSSNLDAFHAGYFCGASIRVYCPRYAS</sequence>
<feature type="domain" description="DUF732" evidence="1">
    <location>
        <begin position="42"/>
        <end position="111"/>
    </location>
</feature>
<reference evidence="2 3" key="1">
    <citation type="journal article" date="2017" name="Genome Biol. Evol.">
        <title>Population Structure and Local Adaptation of MAC Lung Disease Agent Mycobacterium avium subsp. hominissuis.</title>
        <authorList>
            <person name="Yano H."/>
            <person name="Iwamoto T."/>
            <person name="Nishiuchi Y."/>
            <person name="Nakajima C."/>
            <person name="Starkova D.A."/>
            <person name="Mokrousov I."/>
            <person name="Narvskaya O."/>
            <person name="Yoshida S."/>
            <person name="Arikawa K."/>
            <person name="Nakanishi N."/>
            <person name="Osaki K."/>
            <person name="Nakagawa I."/>
            <person name="Ato M."/>
            <person name="Suzuki Y."/>
            <person name="Maruyama F."/>
        </authorList>
    </citation>
    <scope>NUCLEOTIDE SEQUENCE [LARGE SCALE GENOMIC DNA]</scope>
    <source>
        <strain evidence="2 3">OCU466</strain>
    </source>
</reference>
<gene>
    <name evidence="2" type="ORF">XV03_04890</name>
</gene>
<evidence type="ECO:0000313" key="2">
    <source>
        <dbReference type="EMBL" id="PBJ38401.1"/>
    </source>
</evidence>
<dbReference type="Proteomes" id="UP000218842">
    <property type="component" value="Unassembled WGS sequence"/>
</dbReference>